<accession>A0AAN7BIA3</accession>
<dbReference type="Proteomes" id="UP001301958">
    <property type="component" value="Unassembled WGS sequence"/>
</dbReference>
<keyword evidence="3" id="KW-1185">Reference proteome</keyword>
<reference evidence="2" key="2">
    <citation type="submission" date="2023-05" db="EMBL/GenBank/DDBJ databases">
        <authorList>
            <consortium name="Lawrence Berkeley National Laboratory"/>
            <person name="Steindorff A."/>
            <person name="Hensen N."/>
            <person name="Bonometti L."/>
            <person name="Westerberg I."/>
            <person name="Brannstrom I.O."/>
            <person name="Guillou S."/>
            <person name="Cros-Aarteil S."/>
            <person name="Calhoun S."/>
            <person name="Haridas S."/>
            <person name="Kuo A."/>
            <person name="Mondo S."/>
            <person name="Pangilinan J."/>
            <person name="Riley R."/>
            <person name="Labutti K."/>
            <person name="Andreopoulos B."/>
            <person name="Lipzen A."/>
            <person name="Chen C."/>
            <person name="Yanf M."/>
            <person name="Daum C."/>
            <person name="Ng V."/>
            <person name="Clum A."/>
            <person name="Ohm R."/>
            <person name="Martin F."/>
            <person name="Silar P."/>
            <person name="Natvig D."/>
            <person name="Lalanne C."/>
            <person name="Gautier V."/>
            <person name="Ament-Velasquez S.L."/>
            <person name="Kruys A."/>
            <person name="Hutchinson M.I."/>
            <person name="Powell A.J."/>
            <person name="Barry K."/>
            <person name="Miller A.N."/>
            <person name="Grigoriev I.V."/>
            <person name="Debuchy R."/>
            <person name="Gladieux P."/>
            <person name="Thoren M.H."/>
            <person name="Johannesson H."/>
        </authorList>
    </citation>
    <scope>NUCLEOTIDE SEQUENCE</scope>
    <source>
        <strain evidence="2">CBS 990.96</strain>
    </source>
</reference>
<reference evidence="2" key="1">
    <citation type="journal article" date="2023" name="Mol. Phylogenet. Evol.">
        <title>Genome-scale phylogeny and comparative genomics of the fungal order Sordariales.</title>
        <authorList>
            <person name="Hensen N."/>
            <person name="Bonometti L."/>
            <person name="Westerberg I."/>
            <person name="Brannstrom I.O."/>
            <person name="Guillou S."/>
            <person name="Cros-Aarteil S."/>
            <person name="Calhoun S."/>
            <person name="Haridas S."/>
            <person name="Kuo A."/>
            <person name="Mondo S."/>
            <person name="Pangilinan J."/>
            <person name="Riley R."/>
            <person name="LaButti K."/>
            <person name="Andreopoulos B."/>
            <person name="Lipzen A."/>
            <person name="Chen C."/>
            <person name="Yan M."/>
            <person name="Daum C."/>
            <person name="Ng V."/>
            <person name="Clum A."/>
            <person name="Steindorff A."/>
            <person name="Ohm R.A."/>
            <person name="Martin F."/>
            <person name="Silar P."/>
            <person name="Natvig D.O."/>
            <person name="Lalanne C."/>
            <person name="Gautier V."/>
            <person name="Ament-Velasquez S.L."/>
            <person name="Kruys A."/>
            <person name="Hutchinson M.I."/>
            <person name="Powell A.J."/>
            <person name="Barry K."/>
            <person name="Miller A.N."/>
            <person name="Grigoriev I.V."/>
            <person name="Debuchy R."/>
            <person name="Gladieux P."/>
            <person name="Hiltunen Thoren M."/>
            <person name="Johannesson H."/>
        </authorList>
    </citation>
    <scope>NUCLEOTIDE SEQUENCE</scope>
    <source>
        <strain evidence="2">CBS 990.96</strain>
    </source>
</reference>
<evidence type="ECO:0000313" key="3">
    <source>
        <dbReference type="Proteomes" id="UP001301958"/>
    </source>
</evidence>
<organism evidence="2 3">
    <name type="scientific">Podospora fimiseda</name>
    <dbReference type="NCBI Taxonomy" id="252190"/>
    <lineage>
        <taxon>Eukaryota</taxon>
        <taxon>Fungi</taxon>
        <taxon>Dikarya</taxon>
        <taxon>Ascomycota</taxon>
        <taxon>Pezizomycotina</taxon>
        <taxon>Sordariomycetes</taxon>
        <taxon>Sordariomycetidae</taxon>
        <taxon>Sordariales</taxon>
        <taxon>Podosporaceae</taxon>
        <taxon>Podospora</taxon>
    </lineage>
</organism>
<protein>
    <submittedName>
        <fullName evidence="2">Uncharacterized protein</fullName>
    </submittedName>
</protein>
<gene>
    <name evidence="2" type="ORF">QBC38DRAFT_486488</name>
</gene>
<feature type="compositionally biased region" description="Low complexity" evidence="1">
    <location>
        <begin position="299"/>
        <end position="308"/>
    </location>
</feature>
<dbReference type="EMBL" id="MU865407">
    <property type="protein sequence ID" value="KAK4224001.1"/>
    <property type="molecule type" value="Genomic_DNA"/>
</dbReference>
<evidence type="ECO:0000313" key="2">
    <source>
        <dbReference type="EMBL" id="KAK4224001.1"/>
    </source>
</evidence>
<feature type="region of interest" description="Disordered" evidence="1">
    <location>
        <begin position="139"/>
        <end position="159"/>
    </location>
</feature>
<feature type="region of interest" description="Disordered" evidence="1">
    <location>
        <begin position="256"/>
        <end position="372"/>
    </location>
</feature>
<feature type="compositionally biased region" description="Basic residues" evidence="1">
    <location>
        <begin position="362"/>
        <end position="372"/>
    </location>
</feature>
<evidence type="ECO:0000256" key="1">
    <source>
        <dbReference type="SAM" id="MobiDB-lite"/>
    </source>
</evidence>
<dbReference type="AlphaFoldDB" id="A0AAN7BIA3"/>
<sequence length="372" mass="41942">MDNPADTCWSWPHWKFGLKKDDLFSKLHDQYNTVPTPILDPEAFHHDVYEISNEASTTDEFYRLLRDRKQQRIRELNESLESAAFEIVANPSLIGTEQWQYAVQLFRTKSLDSLVRYFSSYLPSDHPWYKTPQSSLSSGVCSSTDASEHSSGSLLDDDDGFIITDEPEELEYSSTSKISRILPPSPQSMTMCSDSSAPSPIDADPFDLNTLTPARTASYSESEPDCCTLSEHYLHIHKPEAQATGVEEGIAAATLSEEAQNDDSTDATPLAVPELDTPKPEGQTFFDKLPLSQRRHRSLSPSRPYPLSDYEVDDFVATRRDPRSGIQLSKAKRDKSPMQRRRKGPGDGMNRIQKPALDGSRLRTRGRRCFEV</sequence>
<name>A0AAN7BIA3_9PEZI</name>
<feature type="compositionally biased region" description="Basic residues" evidence="1">
    <location>
        <begin position="330"/>
        <end position="343"/>
    </location>
</feature>
<proteinExistence type="predicted"/>
<comment type="caution">
    <text evidence="2">The sequence shown here is derived from an EMBL/GenBank/DDBJ whole genome shotgun (WGS) entry which is preliminary data.</text>
</comment>